<evidence type="ECO:0000313" key="1">
    <source>
        <dbReference type="EMBL" id="SPC21233.1"/>
    </source>
</evidence>
<name>A0A7Z7NMP5_9BURK</name>
<proteinExistence type="predicted"/>
<dbReference type="Proteomes" id="UP000257139">
    <property type="component" value="Chromosome CBM2594_b"/>
</dbReference>
<accession>A0A7Z7NMP5</accession>
<protein>
    <submittedName>
        <fullName evidence="1">Uncharacterized protein</fullName>
    </submittedName>
</protein>
<dbReference type="EMBL" id="LT978514">
    <property type="protein sequence ID" value="SPC21233.1"/>
    <property type="molecule type" value="Genomic_DNA"/>
</dbReference>
<organism evidence="1 2">
    <name type="scientific">Cupriavidus taiwanensis</name>
    <dbReference type="NCBI Taxonomy" id="164546"/>
    <lineage>
        <taxon>Bacteria</taxon>
        <taxon>Pseudomonadati</taxon>
        <taxon>Pseudomonadota</taxon>
        <taxon>Betaproteobacteria</taxon>
        <taxon>Burkholderiales</taxon>
        <taxon>Burkholderiaceae</taxon>
        <taxon>Cupriavidus</taxon>
    </lineage>
</organism>
<reference evidence="1 2" key="1">
    <citation type="submission" date="2018-01" db="EMBL/GenBank/DDBJ databases">
        <authorList>
            <person name="Clerissi C."/>
        </authorList>
    </citation>
    <scope>NUCLEOTIDE SEQUENCE [LARGE SCALE GENOMIC DNA]</scope>
    <source>
        <strain evidence="1">Cupriavidus taiwanensis STM 6021</strain>
    </source>
</reference>
<gene>
    <name evidence="1" type="ORF">CBM2594_B10337</name>
</gene>
<sequence>MLHHTRDNLVMVRAALDRASAGAAWASREGV</sequence>
<evidence type="ECO:0000313" key="2">
    <source>
        <dbReference type="Proteomes" id="UP000257139"/>
    </source>
</evidence>
<dbReference type="AlphaFoldDB" id="A0A7Z7NMP5"/>